<name>M5UFW7_9BACT</name>
<feature type="transmembrane region" description="Helical" evidence="1">
    <location>
        <begin position="29"/>
        <end position="48"/>
    </location>
</feature>
<comment type="caution">
    <text evidence="2">The sequence shown here is derived from an EMBL/GenBank/DDBJ whole genome shotgun (WGS) entry which is preliminary data.</text>
</comment>
<feature type="transmembrane region" description="Helical" evidence="1">
    <location>
        <begin position="181"/>
        <end position="199"/>
    </location>
</feature>
<dbReference type="Proteomes" id="UP000011885">
    <property type="component" value="Unassembled WGS sequence"/>
</dbReference>
<feature type="transmembrane region" description="Helical" evidence="1">
    <location>
        <begin position="388"/>
        <end position="404"/>
    </location>
</feature>
<keyword evidence="1" id="KW-1133">Transmembrane helix</keyword>
<dbReference type="PATRIC" id="fig|1263870.3.peg.3876"/>
<evidence type="ECO:0000256" key="1">
    <source>
        <dbReference type="SAM" id="Phobius"/>
    </source>
</evidence>
<keyword evidence="3" id="KW-1185">Reference proteome</keyword>
<dbReference type="EMBL" id="ANOH01000253">
    <property type="protein sequence ID" value="EMI54903.1"/>
    <property type="molecule type" value="Genomic_DNA"/>
</dbReference>
<keyword evidence="1" id="KW-0472">Membrane</keyword>
<sequence>MSIWYVGDVLYNDFAGYRTLIGDVAIENAWWQVCGFVIAFITFAPVMTGQFAGPRRPSQAVAILERRPLDHPAVQAKIDTFAKSLFVAWVLLMIVALVRVKFNFLGLFAPYLTYKAEPWSRNRMGGGIDSLLALAGYFQVFLTAGFGVILALARNRTTRRMALIVCCLSMPYYIFDRTRNTMLATMIPGFSAWVFGRVRGNLPTKFVYIGLGLLVTSLWFSFVLSNRTNRSISAAFASGASIRESAGSKHLGLNMCEELSWINRFFANGSYEANWGKRYFAEAANPIPRIIWPGKPTIGIDYAIARGQGGGSAASAGVYATISTGMIGQGVVNFGPWLGPIAAALLMAIWVGILARQDRVSNEYPARLMLYALGLILTFNMGRDITLLVLYPFIFGWILIAFWERRQERNHSNRTSSPPPWVDS</sequence>
<organism evidence="2 3">
    <name type="scientific">Rhodopirellula sallentina SM41</name>
    <dbReference type="NCBI Taxonomy" id="1263870"/>
    <lineage>
        <taxon>Bacteria</taxon>
        <taxon>Pseudomonadati</taxon>
        <taxon>Planctomycetota</taxon>
        <taxon>Planctomycetia</taxon>
        <taxon>Pirellulales</taxon>
        <taxon>Pirellulaceae</taxon>
        <taxon>Rhodopirellula</taxon>
    </lineage>
</organism>
<feature type="transmembrane region" description="Helical" evidence="1">
    <location>
        <begin position="85"/>
        <end position="111"/>
    </location>
</feature>
<evidence type="ECO:0000313" key="3">
    <source>
        <dbReference type="Proteomes" id="UP000011885"/>
    </source>
</evidence>
<feature type="transmembrane region" description="Helical" evidence="1">
    <location>
        <begin position="206"/>
        <end position="224"/>
    </location>
</feature>
<feature type="transmembrane region" description="Helical" evidence="1">
    <location>
        <begin position="334"/>
        <end position="354"/>
    </location>
</feature>
<protein>
    <submittedName>
        <fullName evidence="2">Putative membrane protein</fullName>
    </submittedName>
</protein>
<keyword evidence="1" id="KW-0812">Transmembrane</keyword>
<accession>M5UFW7</accession>
<evidence type="ECO:0000313" key="2">
    <source>
        <dbReference type="EMBL" id="EMI54903.1"/>
    </source>
</evidence>
<gene>
    <name evidence="2" type="ORF">RSSM_03656</name>
</gene>
<dbReference type="AlphaFoldDB" id="M5UFW7"/>
<feature type="transmembrane region" description="Helical" evidence="1">
    <location>
        <begin position="131"/>
        <end position="153"/>
    </location>
</feature>
<reference evidence="2 3" key="1">
    <citation type="journal article" date="2013" name="Mar. Genomics">
        <title>Expression of sulfatases in Rhodopirellula baltica and the diversity of sulfatases in the genus Rhodopirellula.</title>
        <authorList>
            <person name="Wegner C.E."/>
            <person name="Richter-Heitmann T."/>
            <person name="Klindworth A."/>
            <person name="Klockow C."/>
            <person name="Richter M."/>
            <person name="Achstetter T."/>
            <person name="Glockner F.O."/>
            <person name="Harder J."/>
        </authorList>
    </citation>
    <scope>NUCLEOTIDE SEQUENCE [LARGE SCALE GENOMIC DNA]</scope>
    <source>
        <strain evidence="2 3">SM41</strain>
    </source>
</reference>
<proteinExistence type="predicted"/>